<proteinExistence type="predicted"/>
<organism evidence="1">
    <name type="scientific">Pararge aegeria</name>
    <name type="common">speckled wood butterfly</name>
    <dbReference type="NCBI Taxonomy" id="116150"/>
    <lineage>
        <taxon>Eukaryota</taxon>
        <taxon>Metazoa</taxon>
        <taxon>Ecdysozoa</taxon>
        <taxon>Arthropoda</taxon>
        <taxon>Hexapoda</taxon>
        <taxon>Insecta</taxon>
        <taxon>Pterygota</taxon>
        <taxon>Neoptera</taxon>
        <taxon>Endopterygota</taxon>
        <taxon>Lepidoptera</taxon>
        <taxon>Glossata</taxon>
        <taxon>Ditrysia</taxon>
        <taxon>Papilionoidea</taxon>
        <taxon>Nymphalidae</taxon>
        <taxon>Satyrinae</taxon>
        <taxon>Satyrini</taxon>
        <taxon>Parargina</taxon>
        <taxon>Pararge</taxon>
    </lineage>
</organism>
<dbReference type="AlphaFoldDB" id="S4P5Y6"/>
<dbReference type="EMBL" id="GAIX01010615">
    <property type="protein sequence ID" value="JAA81945.1"/>
    <property type="molecule type" value="Transcribed_RNA"/>
</dbReference>
<accession>S4P5Y6</accession>
<protein>
    <submittedName>
        <fullName evidence="1">Uncharacterized protein</fullName>
    </submittedName>
</protein>
<evidence type="ECO:0000313" key="1">
    <source>
        <dbReference type="EMBL" id="JAA81945.1"/>
    </source>
</evidence>
<feature type="non-terminal residue" evidence="1">
    <location>
        <position position="97"/>
    </location>
</feature>
<name>S4P5Y6_9NEOP</name>
<reference evidence="1" key="2">
    <citation type="submission" date="2013-05" db="EMBL/GenBank/DDBJ databases">
        <authorList>
            <person name="Carter J.-M."/>
            <person name="Baker S.C."/>
            <person name="Pink R."/>
            <person name="Carter D.R.F."/>
            <person name="Collins A."/>
            <person name="Tomlin J."/>
            <person name="Gibbs M."/>
            <person name="Breuker C.J."/>
        </authorList>
    </citation>
    <scope>NUCLEOTIDE SEQUENCE</scope>
    <source>
        <tissue evidence="1">Ovary</tissue>
    </source>
</reference>
<feature type="non-terminal residue" evidence="1">
    <location>
        <position position="1"/>
    </location>
</feature>
<reference evidence="1" key="1">
    <citation type="journal article" date="2013" name="BMC Genomics">
        <title>Unscrambling butterfly oogenesis.</title>
        <authorList>
            <person name="Carter J.M."/>
            <person name="Baker S.C."/>
            <person name="Pink R."/>
            <person name="Carter D.R."/>
            <person name="Collins A."/>
            <person name="Tomlin J."/>
            <person name="Gibbs M."/>
            <person name="Breuker C.J."/>
        </authorList>
    </citation>
    <scope>NUCLEOTIDE SEQUENCE</scope>
    <source>
        <tissue evidence="1">Ovary</tissue>
    </source>
</reference>
<sequence>RTDGNVFDNVCHVLDRQVIPVPSWQAEEFSLCTQHYEQSYCFHGLHKSVTRPPVNKFPSSPISLQRNSLSSSTLKEQHFQKQNVTLKGTCKQTGEIW</sequence>